<sequence>MTHYEMQLIVPIDNNNKSKLQRDIEYLEKCFKDITGNFTSYTDQLYRVYSLICTEEQSDKLSTSMGGRCALLQVTPLAS</sequence>
<dbReference type="Proteomes" id="UP000322530">
    <property type="component" value="Unassembled WGS sequence"/>
</dbReference>
<protein>
    <submittedName>
        <fullName evidence="1">Uncharacterized protein</fullName>
    </submittedName>
</protein>
<proteinExistence type="predicted"/>
<dbReference type="RefSeq" id="WP_149401768.1">
    <property type="nucleotide sequence ID" value="NZ_BIXY01000030.1"/>
</dbReference>
<evidence type="ECO:0000313" key="2">
    <source>
        <dbReference type="Proteomes" id="UP000322530"/>
    </source>
</evidence>
<dbReference type="AlphaFoldDB" id="A0A5A5TBR4"/>
<gene>
    <name evidence="1" type="ORF">KDI_23610</name>
</gene>
<keyword evidence="2" id="KW-1185">Reference proteome</keyword>
<accession>A0A5A5TBR4</accession>
<dbReference type="EMBL" id="BIXY01000030">
    <property type="protein sequence ID" value="GCF08797.1"/>
    <property type="molecule type" value="Genomic_DNA"/>
</dbReference>
<dbReference type="OrthoDB" id="164408at2"/>
<name>A0A5A5TBR4_9CHLR</name>
<organism evidence="1 2">
    <name type="scientific">Dictyobacter arantiisoli</name>
    <dbReference type="NCBI Taxonomy" id="2014874"/>
    <lineage>
        <taxon>Bacteria</taxon>
        <taxon>Bacillati</taxon>
        <taxon>Chloroflexota</taxon>
        <taxon>Ktedonobacteria</taxon>
        <taxon>Ktedonobacterales</taxon>
        <taxon>Dictyobacteraceae</taxon>
        <taxon>Dictyobacter</taxon>
    </lineage>
</organism>
<reference evidence="1 2" key="1">
    <citation type="submission" date="2019-01" db="EMBL/GenBank/DDBJ databases">
        <title>Draft genome sequence of Dictyobacter sp. Uno17.</title>
        <authorList>
            <person name="Wang C.M."/>
            <person name="Zheng Y."/>
            <person name="Sakai Y."/>
            <person name="Abe K."/>
            <person name="Yokota A."/>
            <person name="Yabe S."/>
        </authorList>
    </citation>
    <scope>NUCLEOTIDE SEQUENCE [LARGE SCALE GENOMIC DNA]</scope>
    <source>
        <strain evidence="1 2">Uno17</strain>
    </source>
</reference>
<comment type="caution">
    <text evidence="1">The sequence shown here is derived from an EMBL/GenBank/DDBJ whole genome shotgun (WGS) entry which is preliminary data.</text>
</comment>
<evidence type="ECO:0000313" key="1">
    <source>
        <dbReference type="EMBL" id="GCF08797.1"/>
    </source>
</evidence>